<proteinExistence type="predicted"/>
<evidence type="ECO:0000313" key="4">
    <source>
        <dbReference type="Proteomes" id="UP000267821"/>
    </source>
</evidence>
<gene>
    <name evidence="3" type="ORF">L211DRAFT_849844</name>
</gene>
<organism evidence="3 4">
    <name type="scientific">Terfezia boudieri ATCC MYA-4762</name>
    <dbReference type="NCBI Taxonomy" id="1051890"/>
    <lineage>
        <taxon>Eukaryota</taxon>
        <taxon>Fungi</taxon>
        <taxon>Dikarya</taxon>
        <taxon>Ascomycota</taxon>
        <taxon>Pezizomycotina</taxon>
        <taxon>Pezizomycetes</taxon>
        <taxon>Pezizales</taxon>
        <taxon>Pezizaceae</taxon>
        <taxon>Terfezia</taxon>
    </lineage>
</organism>
<feature type="compositionally biased region" description="Low complexity" evidence="1">
    <location>
        <begin position="598"/>
        <end position="610"/>
    </location>
</feature>
<dbReference type="AlphaFoldDB" id="A0A3N4LNU9"/>
<feature type="region of interest" description="Disordered" evidence="1">
    <location>
        <begin position="456"/>
        <end position="502"/>
    </location>
</feature>
<keyword evidence="2" id="KW-0812">Transmembrane</keyword>
<name>A0A3N4LNU9_9PEZI</name>
<keyword evidence="2" id="KW-1133">Transmembrane helix</keyword>
<protein>
    <submittedName>
        <fullName evidence="3">Uncharacterized protein</fullName>
    </submittedName>
</protein>
<dbReference type="InParanoid" id="A0A3N4LNU9"/>
<dbReference type="EMBL" id="ML121547">
    <property type="protein sequence ID" value="RPB23209.1"/>
    <property type="molecule type" value="Genomic_DNA"/>
</dbReference>
<evidence type="ECO:0000256" key="1">
    <source>
        <dbReference type="SAM" id="MobiDB-lite"/>
    </source>
</evidence>
<evidence type="ECO:0000313" key="3">
    <source>
        <dbReference type="EMBL" id="RPB23209.1"/>
    </source>
</evidence>
<feature type="compositionally biased region" description="Polar residues" evidence="1">
    <location>
        <begin position="474"/>
        <end position="484"/>
    </location>
</feature>
<feature type="region of interest" description="Disordered" evidence="1">
    <location>
        <begin position="587"/>
        <end position="616"/>
    </location>
</feature>
<keyword evidence="2" id="KW-0472">Membrane</keyword>
<feature type="transmembrane region" description="Helical" evidence="2">
    <location>
        <begin position="689"/>
        <end position="710"/>
    </location>
</feature>
<accession>A0A3N4LNU9</accession>
<keyword evidence="4" id="KW-1185">Reference proteome</keyword>
<sequence length="749" mass="81863">MVLHHKAVGPQAGSARQDDQKPDVAVIYTAIEIFLKGMEVEEVQKLIGDNEISLKNAPLLMGRNSIASITQALVSYNPATLTVAISGELGCVRAANQAFRIQMEKVRERGAFDETNFVLLGNEYADGLTFVPGKDQNSWNLQPSLVDESFGLGDGSLAHTIEHVSAELLKKFSYLALSKDHSLKMNFNLGKSVFSKPFTSDITLAEAKLTPGQLTQLLESKEISCHYDLNFDESTLAKLESALALLGYEKFLNQKTRIYISHREVSDRRAKEVLWVAKPNEASTGGYRGQLELVDVRVNEVCTCLITTHSVSNVLDCHAEFTIYQKETPSVLLLHSGRLCHNFRYREGVESLISSKEELKDPSARVQYSSAFVRDDVKVTITKIRESKSLVETWEVSVKARKLKQTIKSAIFGGSVTIAQLAVDLGHFFDAVAQIRASFNGVGILTEVCSDNIPTAKPTLGPSKKLNAKAEPFQPSSQTITPRSSSEDESRDTIQVTSKAKEPLSPETVKAVISLGNPVKSPIAPKKTVEFPALKPYVTARQLPLTVASNAPRIQQATLPSTKITLNSQAGENFHRLIGLEGKIMKQEGKVPPPNTPATPSGPGSPTTKSSRSRAGSVAFADDDDDLCGITRVCRQLPMYPPQLKKTQLDLLGSIDEFLRDNINEADDDLICMSPPKNALRLMDEDEDLLFSVAFLTLFAPALTLLFPAISVRPVGTKRHVADSRMDVGKNVGHPGDSATACRIRPIVA</sequence>
<dbReference type="Proteomes" id="UP000267821">
    <property type="component" value="Unassembled WGS sequence"/>
</dbReference>
<dbReference type="OrthoDB" id="5326216at2759"/>
<reference evidence="3 4" key="1">
    <citation type="journal article" date="2018" name="Nat. Ecol. Evol.">
        <title>Pezizomycetes genomes reveal the molecular basis of ectomycorrhizal truffle lifestyle.</title>
        <authorList>
            <person name="Murat C."/>
            <person name="Payen T."/>
            <person name="Noel B."/>
            <person name="Kuo A."/>
            <person name="Morin E."/>
            <person name="Chen J."/>
            <person name="Kohler A."/>
            <person name="Krizsan K."/>
            <person name="Balestrini R."/>
            <person name="Da Silva C."/>
            <person name="Montanini B."/>
            <person name="Hainaut M."/>
            <person name="Levati E."/>
            <person name="Barry K.W."/>
            <person name="Belfiori B."/>
            <person name="Cichocki N."/>
            <person name="Clum A."/>
            <person name="Dockter R.B."/>
            <person name="Fauchery L."/>
            <person name="Guy J."/>
            <person name="Iotti M."/>
            <person name="Le Tacon F."/>
            <person name="Lindquist E.A."/>
            <person name="Lipzen A."/>
            <person name="Malagnac F."/>
            <person name="Mello A."/>
            <person name="Molinier V."/>
            <person name="Miyauchi S."/>
            <person name="Poulain J."/>
            <person name="Riccioni C."/>
            <person name="Rubini A."/>
            <person name="Sitrit Y."/>
            <person name="Splivallo R."/>
            <person name="Traeger S."/>
            <person name="Wang M."/>
            <person name="Zifcakova L."/>
            <person name="Wipf D."/>
            <person name="Zambonelli A."/>
            <person name="Paolocci F."/>
            <person name="Nowrousian M."/>
            <person name="Ottonello S."/>
            <person name="Baldrian P."/>
            <person name="Spatafora J.W."/>
            <person name="Henrissat B."/>
            <person name="Nagy L.G."/>
            <person name="Aury J.M."/>
            <person name="Wincker P."/>
            <person name="Grigoriev I.V."/>
            <person name="Bonfante P."/>
            <person name="Martin F.M."/>
        </authorList>
    </citation>
    <scope>NUCLEOTIDE SEQUENCE [LARGE SCALE GENOMIC DNA]</scope>
    <source>
        <strain evidence="3 4">ATCC MYA-4762</strain>
    </source>
</reference>
<evidence type="ECO:0000256" key="2">
    <source>
        <dbReference type="SAM" id="Phobius"/>
    </source>
</evidence>